<dbReference type="Pfam" id="PF24809">
    <property type="entry name" value="DUF7708"/>
    <property type="match status" value="1"/>
</dbReference>
<evidence type="ECO:0000259" key="4">
    <source>
        <dbReference type="Pfam" id="PF24883"/>
    </source>
</evidence>
<organism evidence="5 6">
    <name type="scientific">Fusarium euwallaceae</name>
    <dbReference type="NCBI Taxonomy" id="1147111"/>
    <lineage>
        <taxon>Eukaryota</taxon>
        <taxon>Fungi</taxon>
        <taxon>Dikarya</taxon>
        <taxon>Ascomycota</taxon>
        <taxon>Pezizomycotina</taxon>
        <taxon>Sordariomycetes</taxon>
        <taxon>Hypocreomycetidae</taxon>
        <taxon>Hypocreales</taxon>
        <taxon>Nectriaceae</taxon>
        <taxon>Fusarium</taxon>
        <taxon>Fusarium solani species complex</taxon>
    </lineage>
</organism>
<feature type="domain" description="DUF7708" evidence="3">
    <location>
        <begin position="64"/>
        <end position="199"/>
    </location>
</feature>
<evidence type="ECO:0000259" key="3">
    <source>
        <dbReference type="Pfam" id="PF24809"/>
    </source>
</evidence>
<dbReference type="PANTHER" id="PTHR10039">
    <property type="entry name" value="AMELOGENIN"/>
    <property type="match status" value="1"/>
</dbReference>
<protein>
    <submittedName>
        <fullName evidence="5">Uncharacterized protein</fullName>
    </submittedName>
</protein>
<evidence type="ECO:0000259" key="2">
    <source>
        <dbReference type="Pfam" id="PF22939"/>
    </source>
</evidence>
<evidence type="ECO:0000256" key="1">
    <source>
        <dbReference type="ARBA" id="ARBA00022737"/>
    </source>
</evidence>
<dbReference type="InterPro" id="IPR027417">
    <property type="entry name" value="P-loop_NTPase"/>
</dbReference>
<accession>A0A430M5J1</accession>
<keyword evidence="6" id="KW-1185">Reference proteome</keyword>
<dbReference type="SUPFAM" id="SSF52540">
    <property type="entry name" value="P-loop containing nucleoside triphosphate hydrolases"/>
    <property type="match status" value="1"/>
</dbReference>
<evidence type="ECO:0000313" key="5">
    <source>
        <dbReference type="EMBL" id="RTE83256.1"/>
    </source>
</evidence>
<dbReference type="InterPro" id="IPR056125">
    <property type="entry name" value="DUF7708"/>
</dbReference>
<dbReference type="EMBL" id="MIKF01000018">
    <property type="protein sequence ID" value="RTE83256.1"/>
    <property type="molecule type" value="Genomic_DNA"/>
</dbReference>
<reference evidence="5 6" key="1">
    <citation type="submission" date="2017-06" db="EMBL/GenBank/DDBJ databases">
        <title>Comparative genomic analysis of Ambrosia Fusariam Clade fungi.</title>
        <authorList>
            <person name="Stajich J.E."/>
            <person name="Carrillo J."/>
            <person name="Kijimoto T."/>
            <person name="Eskalen A."/>
            <person name="O'Donnell K."/>
            <person name="Kasson M."/>
        </authorList>
    </citation>
    <scope>NUCLEOTIDE SEQUENCE [LARGE SCALE GENOMIC DNA]</scope>
    <source>
        <strain evidence="5 6">UCR1854</strain>
    </source>
</reference>
<proteinExistence type="predicted"/>
<dbReference type="AlphaFoldDB" id="A0A430M5J1"/>
<evidence type="ECO:0000313" key="6">
    <source>
        <dbReference type="Proteomes" id="UP000287124"/>
    </source>
</evidence>
<gene>
    <name evidence="5" type="ORF">BHE90_002294</name>
</gene>
<sequence length="757" mass="86876">MASNDQVNETFAKAKSDFFKGLKDPKLRSQLQSVTTIDGIWAFVNQLQHEQSQNKRLLGLNRIRPFVERLGEYAGVIEVFTQVKPDVIALIWGPIKLLLQISSNLVKSFDAILEVMKTLGPVLPMFSQLTRLFETNDRMKYVLSLFFEDILDFYQVSLNFFNLGSWKVLFEALWPAHRAKIEVIAQNIEKHSRLMCDEIMIADVLQAAAERKVAYKHYEAARASKEDQDFYSMETYIRPPIYDLDFDRIRLSRCEGTGTWLQQDTGFEQWLQDGEESPQVFWLQGIPGAGKTYLASGIVEHTRQLGHSLFAFLSYRQDLQSHLSVFHSLIFQLAHQDRHLRTALCHKIMSSAKDMKRDLKGDTKFAIDTFAELLEAAGLTYITVDGLDELSEPVQRTILQQVLDVLKRCQNVKLCVSSRRVDTINRFLKDAAVIVRVDQNNSRCIEGYASYRIQEWLGGSGFDDDACTEIRQLLGPLAEKAKGMFLYAKIIIESIEMLPDVESIREQLEVLPEGLDEAYERILKRLLKLPSGVLKQSKRILSWIACSPVEITRREMEQALIIHPGNETIAQVRSTLNTLQLCGPLVEVKDEWLLFVHFTVKEYLLRRQHDSLLSEGEALLDISATCLTYLSSRMFDLDATDDTVQTNLISGAYRLLNFASSQWAECLRLCVRHFRTESPTELLELLQQFHARSTNSEYDWGMDTNSTYWALQPLKDLPEACDLVSRALDFRRSLRGSYDWRSDEGSVLRRLSETREG</sequence>
<dbReference type="InterPro" id="IPR054471">
    <property type="entry name" value="GPIID_WHD"/>
</dbReference>
<keyword evidence="1" id="KW-0677">Repeat</keyword>
<dbReference type="Proteomes" id="UP000287124">
    <property type="component" value="Unassembled WGS sequence"/>
</dbReference>
<feature type="domain" description="GPI inositol-deacylase winged helix" evidence="2">
    <location>
        <begin position="535"/>
        <end position="611"/>
    </location>
</feature>
<feature type="domain" description="Nephrocystin 3-like N-terminal" evidence="4">
    <location>
        <begin position="256"/>
        <end position="419"/>
    </location>
</feature>
<dbReference type="PANTHER" id="PTHR10039:SF14">
    <property type="entry name" value="NACHT DOMAIN-CONTAINING PROTEIN"/>
    <property type="match status" value="1"/>
</dbReference>
<name>A0A430M5J1_9HYPO</name>
<dbReference type="Pfam" id="PF24883">
    <property type="entry name" value="NPHP3_N"/>
    <property type="match status" value="1"/>
</dbReference>
<dbReference type="InterPro" id="IPR056884">
    <property type="entry name" value="NPHP3-like_N"/>
</dbReference>
<dbReference type="Pfam" id="PF22939">
    <property type="entry name" value="WHD_GPIID"/>
    <property type="match status" value="1"/>
</dbReference>
<comment type="caution">
    <text evidence="5">The sequence shown here is derived from an EMBL/GenBank/DDBJ whole genome shotgun (WGS) entry which is preliminary data.</text>
</comment>
<dbReference type="Gene3D" id="3.40.50.300">
    <property type="entry name" value="P-loop containing nucleotide triphosphate hydrolases"/>
    <property type="match status" value="1"/>
</dbReference>